<evidence type="ECO:0000313" key="3">
    <source>
        <dbReference type="Proteomes" id="UP000239649"/>
    </source>
</evidence>
<dbReference type="OrthoDB" id="10618646at2759"/>
<protein>
    <submittedName>
        <fullName evidence="2">Uncharacterized protein</fullName>
    </submittedName>
</protein>
<dbReference type="EMBL" id="LHPF02000040">
    <property type="protein sequence ID" value="PSC68213.1"/>
    <property type="molecule type" value="Genomic_DNA"/>
</dbReference>
<proteinExistence type="predicted"/>
<feature type="region of interest" description="Disordered" evidence="1">
    <location>
        <begin position="82"/>
        <end position="106"/>
    </location>
</feature>
<reference evidence="2 3" key="1">
    <citation type="journal article" date="2018" name="Plant J.">
        <title>Genome sequences of Chlorella sorokiniana UTEX 1602 and Micractinium conductrix SAG 241.80: implications to maltose excretion by a green alga.</title>
        <authorList>
            <person name="Arriola M.B."/>
            <person name="Velmurugan N."/>
            <person name="Zhang Y."/>
            <person name="Plunkett M.H."/>
            <person name="Hondzo H."/>
            <person name="Barney B.M."/>
        </authorList>
    </citation>
    <scope>NUCLEOTIDE SEQUENCE [LARGE SCALE GENOMIC DNA]</scope>
    <source>
        <strain evidence="2 3">SAG 241.80</strain>
    </source>
</reference>
<keyword evidence="3" id="KW-1185">Reference proteome</keyword>
<comment type="caution">
    <text evidence="2">The sequence shown here is derived from an EMBL/GenBank/DDBJ whole genome shotgun (WGS) entry which is preliminary data.</text>
</comment>
<organism evidence="2 3">
    <name type="scientific">Micractinium conductrix</name>
    <dbReference type="NCBI Taxonomy" id="554055"/>
    <lineage>
        <taxon>Eukaryota</taxon>
        <taxon>Viridiplantae</taxon>
        <taxon>Chlorophyta</taxon>
        <taxon>core chlorophytes</taxon>
        <taxon>Trebouxiophyceae</taxon>
        <taxon>Chlorellales</taxon>
        <taxon>Chlorellaceae</taxon>
        <taxon>Chlorella clade</taxon>
        <taxon>Micractinium</taxon>
    </lineage>
</organism>
<evidence type="ECO:0000313" key="2">
    <source>
        <dbReference type="EMBL" id="PSC68213.1"/>
    </source>
</evidence>
<evidence type="ECO:0000256" key="1">
    <source>
        <dbReference type="SAM" id="MobiDB-lite"/>
    </source>
</evidence>
<sequence>MDAVLFNELGALPELDYCSSQKWQSCTSFCELDMAAAGAASWVGCDVLLQEDEEECSSQLLSQCSFDLSQPMTTIAQDHPAFPAPLSPESTLHRRASQAPSPTTSLDTTMESLESAAACADAATSTPMHAHVNPVHPARSPSPACTDAVAFAAAMAASPALRADMADVEAVRIAALALQMSQGDGNAAIAQLLSWASAQ</sequence>
<dbReference type="Proteomes" id="UP000239649">
    <property type="component" value="Unassembled WGS sequence"/>
</dbReference>
<dbReference type="AlphaFoldDB" id="A0A2P6V296"/>
<accession>A0A2P6V296</accession>
<name>A0A2P6V296_9CHLO</name>
<gene>
    <name evidence="2" type="ORF">C2E20_8160</name>
</gene>